<dbReference type="InterPro" id="IPR041489">
    <property type="entry name" value="PDZ_6"/>
</dbReference>
<keyword evidence="10 11" id="KW-0472">Membrane</keyword>
<evidence type="ECO:0000256" key="4">
    <source>
        <dbReference type="ARBA" id="ARBA00022670"/>
    </source>
</evidence>
<dbReference type="GO" id="GO:0016020">
    <property type="term" value="C:membrane"/>
    <property type="evidence" value="ECO:0007669"/>
    <property type="project" value="UniProtKB-SubCell"/>
</dbReference>
<keyword evidence="8 11" id="KW-1133">Transmembrane helix</keyword>
<name>A0A6J4VIN5_9BACT</name>
<dbReference type="InterPro" id="IPR001478">
    <property type="entry name" value="PDZ"/>
</dbReference>
<accession>A0A6J4VIN5</accession>
<evidence type="ECO:0000256" key="2">
    <source>
        <dbReference type="ARBA" id="ARBA00004141"/>
    </source>
</evidence>
<dbReference type="GO" id="GO:0004222">
    <property type="term" value="F:metalloendopeptidase activity"/>
    <property type="evidence" value="ECO:0007669"/>
    <property type="project" value="InterPro"/>
</dbReference>
<organism evidence="13">
    <name type="scientific">uncultured Thermomicrobiales bacterium</name>
    <dbReference type="NCBI Taxonomy" id="1645740"/>
    <lineage>
        <taxon>Bacteria</taxon>
        <taxon>Pseudomonadati</taxon>
        <taxon>Thermomicrobiota</taxon>
        <taxon>Thermomicrobia</taxon>
        <taxon>Thermomicrobiales</taxon>
        <taxon>environmental samples</taxon>
    </lineage>
</organism>
<sequence length="534" mass="55432">MDGLLIIPVLAILIIAHELGHYWAARSVGVKVEEFGIGIPPRAKGWERNGVIWSLNWIPFGGFVRVKGEDAGDMSADSMNSKPPLQRGFFLIAGSFMNVVLALALIIALVGFLGVTQERVYVGSVVPGAPAAGAGILADDRIVRANGEEIEDSGQLIAITNDNRGQPLDLTLQRGGEELTVSVTPRENPPAGQGATGLGLLPITSASIEIETLVPGGAAETAGIQVGDRILAIDGVEMTDSVIFNRTLLAAQGETVTLTVERGGERIDLPLAVPFAGIDVTQVTVGAPASVAGVLPGDAILSFNGVPLRDAASFGSALTAARGTTASVLIERPLLASTPGSPVAGTQLALSVPVPAFADDADYLEALGLAASQPRVDELIGTSAELAVIYADVPAGEVLPTGLADAWDQTTAMVDGIRQLVTGEQPLSGLAGPVGMGQLTGELLDQTGEAPWVAIVRLMTLLSLNLAVLNLLPFPALDGGRLLFVIIEMVRGGRKIAPEKEGIVHFAGLVILLGVMFVVAFNDIRRIVEGNTFF</sequence>
<keyword evidence="6" id="KW-0378">Hydrolase</keyword>
<dbReference type="InterPro" id="IPR036034">
    <property type="entry name" value="PDZ_sf"/>
</dbReference>
<dbReference type="PANTHER" id="PTHR42837">
    <property type="entry name" value="REGULATOR OF SIGMA-E PROTEASE RSEP"/>
    <property type="match status" value="1"/>
</dbReference>
<evidence type="ECO:0000313" key="13">
    <source>
        <dbReference type="EMBL" id="CAA9579074.1"/>
    </source>
</evidence>
<feature type="transmembrane region" description="Helical" evidence="11">
    <location>
        <begin position="89"/>
        <end position="115"/>
    </location>
</feature>
<proteinExistence type="inferred from homology"/>
<keyword evidence="7" id="KW-0862">Zinc</keyword>
<dbReference type="SMART" id="SM00228">
    <property type="entry name" value="PDZ"/>
    <property type="match status" value="3"/>
</dbReference>
<evidence type="ECO:0000256" key="1">
    <source>
        <dbReference type="ARBA" id="ARBA00001947"/>
    </source>
</evidence>
<dbReference type="SUPFAM" id="SSF50156">
    <property type="entry name" value="PDZ domain-like"/>
    <property type="match status" value="3"/>
</dbReference>
<reference evidence="13" key="1">
    <citation type="submission" date="2020-02" db="EMBL/GenBank/DDBJ databases">
        <authorList>
            <person name="Meier V. D."/>
        </authorList>
    </citation>
    <scope>NUCLEOTIDE SEQUENCE</scope>
    <source>
        <strain evidence="13">AVDCRST_MAG33</strain>
    </source>
</reference>
<dbReference type="GO" id="GO:0006508">
    <property type="term" value="P:proteolysis"/>
    <property type="evidence" value="ECO:0007669"/>
    <property type="project" value="UniProtKB-KW"/>
</dbReference>
<dbReference type="InterPro" id="IPR008915">
    <property type="entry name" value="Peptidase_M50"/>
</dbReference>
<evidence type="ECO:0000256" key="10">
    <source>
        <dbReference type="ARBA" id="ARBA00023136"/>
    </source>
</evidence>
<gene>
    <name evidence="13" type="ORF">AVDCRST_MAG33-3396</name>
</gene>
<feature type="domain" description="PDZ" evidence="12">
    <location>
        <begin position="255"/>
        <end position="310"/>
    </location>
</feature>
<dbReference type="CDD" id="cd06163">
    <property type="entry name" value="S2P-M50_PDZ_RseP-like"/>
    <property type="match status" value="1"/>
</dbReference>
<evidence type="ECO:0000256" key="9">
    <source>
        <dbReference type="ARBA" id="ARBA00023049"/>
    </source>
</evidence>
<dbReference type="EMBL" id="CADCWK010000418">
    <property type="protein sequence ID" value="CAA9579074.1"/>
    <property type="molecule type" value="Genomic_DNA"/>
</dbReference>
<protein>
    <submittedName>
        <fullName evidence="13">Membrane-associated zinc metalloprotease</fullName>
    </submittedName>
</protein>
<feature type="domain" description="PDZ" evidence="12">
    <location>
        <begin position="102"/>
        <end position="152"/>
    </location>
</feature>
<dbReference type="InterPro" id="IPR004387">
    <property type="entry name" value="Pept_M50_Zn"/>
</dbReference>
<evidence type="ECO:0000256" key="11">
    <source>
        <dbReference type="SAM" id="Phobius"/>
    </source>
</evidence>
<dbReference type="Gene3D" id="2.30.42.10">
    <property type="match status" value="3"/>
</dbReference>
<evidence type="ECO:0000256" key="3">
    <source>
        <dbReference type="ARBA" id="ARBA00007931"/>
    </source>
</evidence>
<feature type="transmembrane region" description="Helical" evidence="11">
    <location>
        <begin position="503"/>
        <end position="521"/>
    </location>
</feature>
<comment type="subcellular location">
    <subcellularLocation>
        <location evidence="2">Membrane</location>
        <topology evidence="2">Multi-pass membrane protein</topology>
    </subcellularLocation>
</comment>
<keyword evidence="4 13" id="KW-0645">Protease</keyword>
<evidence type="ECO:0000256" key="5">
    <source>
        <dbReference type="ARBA" id="ARBA00022692"/>
    </source>
</evidence>
<dbReference type="AlphaFoldDB" id="A0A6J4VIN5"/>
<dbReference type="Pfam" id="PF02163">
    <property type="entry name" value="Peptidase_M50"/>
    <property type="match status" value="1"/>
</dbReference>
<evidence type="ECO:0000259" key="12">
    <source>
        <dbReference type="PROSITE" id="PS50106"/>
    </source>
</evidence>
<evidence type="ECO:0000256" key="7">
    <source>
        <dbReference type="ARBA" id="ARBA00022833"/>
    </source>
</evidence>
<dbReference type="PANTHER" id="PTHR42837:SF2">
    <property type="entry name" value="MEMBRANE METALLOPROTEASE ARASP2, CHLOROPLASTIC-RELATED"/>
    <property type="match status" value="1"/>
</dbReference>
<evidence type="ECO:0000256" key="8">
    <source>
        <dbReference type="ARBA" id="ARBA00022989"/>
    </source>
</evidence>
<keyword evidence="9 13" id="KW-0482">Metalloprotease</keyword>
<dbReference type="Pfam" id="PF17820">
    <property type="entry name" value="PDZ_6"/>
    <property type="match status" value="3"/>
</dbReference>
<keyword evidence="5 11" id="KW-0812">Transmembrane</keyword>
<dbReference type="PROSITE" id="PS50106">
    <property type="entry name" value="PDZ"/>
    <property type="match status" value="3"/>
</dbReference>
<dbReference type="CDD" id="cd23081">
    <property type="entry name" value="cpPDZ_EcRseP-like"/>
    <property type="match status" value="1"/>
</dbReference>
<feature type="domain" description="PDZ" evidence="12">
    <location>
        <begin position="180"/>
        <end position="264"/>
    </location>
</feature>
<comment type="cofactor">
    <cofactor evidence="1">
        <name>Zn(2+)</name>
        <dbReference type="ChEBI" id="CHEBI:29105"/>
    </cofactor>
</comment>
<evidence type="ECO:0000256" key="6">
    <source>
        <dbReference type="ARBA" id="ARBA00022801"/>
    </source>
</evidence>
<comment type="similarity">
    <text evidence="3">Belongs to the peptidase M50B family.</text>
</comment>